<dbReference type="PATRIC" id="fig|217031.4.peg.7"/>
<name>A0A0Q9YLJ7_9BACI</name>
<protein>
    <submittedName>
        <fullName evidence="1">Uncharacterized protein</fullName>
    </submittedName>
</protein>
<evidence type="ECO:0000313" key="2">
    <source>
        <dbReference type="Proteomes" id="UP000053881"/>
    </source>
</evidence>
<dbReference type="EMBL" id="LGPB01000004">
    <property type="protein sequence ID" value="KRG17123.1"/>
    <property type="molecule type" value="Genomic_DNA"/>
</dbReference>
<sequence>MKNLIGFHEKHLKRGRKTMNKLFVLIIGTLLLLALLVSCSGKKEVDSEKTNTNSDDKLEISIRKLVL</sequence>
<dbReference type="AlphaFoldDB" id="A0A0Q9YLJ7"/>
<organism evidence="1 2">
    <name type="scientific">Lederbergia galactosidilytica</name>
    <dbReference type="NCBI Taxonomy" id="217031"/>
    <lineage>
        <taxon>Bacteria</taxon>
        <taxon>Bacillati</taxon>
        <taxon>Bacillota</taxon>
        <taxon>Bacilli</taxon>
        <taxon>Bacillales</taxon>
        <taxon>Bacillaceae</taxon>
        <taxon>Lederbergia</taxon>
    </lineage>
</organism>
<comment type="caution">
    <text evidence="1">The sequence shown here is derived from an EMBL/GenBank/DDBJ whole genome shotgun (WGS) entry which is preliminary data.</text>
</comment>
<evidence type="ECO:0000313" key="1">
    <source>
        <dbReference type="EMBL" id="KRG17123.1"/>
    </source>
</evidence>
<gene>
    <name evidence="1" type="ORF">ACA29_00025</name>
</gene>
<reference evidence="1 2" key="1">
    <citation type="submission" date="2015-06" db="EMBL/GenBank/DDBJ databases">
        <title>Genome sequencing project of Bacillus galactosidilyticus PL133.</title>
        <authorList>
            <person name="Gaiero J."/>
            <person name="Nicol R."/>
            <person name="Habash M."/>
        </authorList>
    </citation>
    <scope>NUCLEOTIDE SEQUENCE [LARGE SCALE GENOMIC DNA]</scope>
    <source>
        <strain evidence="1 2">PL133</strain>
    </source>
</reference>
<proteinExistence type="predicted"/>
<dbReference type="Proteomes" id="UP000053881">
    <property type="component" value="Unassembled WGS sequence"/>
</dbReference>
<accession>A0A0Q9YLJ7</accession>